<dbReference type="SUPFAM" id="SSF55729">
    <property type="entry name" value="Acyl-CoA N-acyltransferases (Nat)"/>
    <property type="match status" value="1"/>
</dbReference>
<keyword evidence="3" id="KW-1185">Reference proteome</keyword>
<dbReference type="EMBL" id="JADNYJ010000057">
    <property type="protein sequence ID" value="KAF8897053.1"/>
    <property type="molecule type" value="Genomic_DNA"/>
</dbReference>
<accession>A0A9P5TLB8</accession>
<dbReference type="Gene3D" id="3.40.630.30">
    <property type="match status" value="1"/>
</dbReference>
<dbReference type="GO" id="GO:0016747">
    <property type="term" value="F:acyltransferase activity, transferring groups other than amino-acyl groups"/>
    <property type="evidence" value="ECO:0007669"/>
    <property type="project" value="InterPro"/>
</dbReference>
<name>A0A9P5TLB8_GYMJU</name>
<organism evidence="2 3">
    <name type="scientific">Gymnopilus junonius</name>
    <name type="common">Spectacular rustgill mushroom</name>
    <name type="synonym">Gymnopilus spectabilis subsp. junonius</name>
    <dbReference type="NCBI Taxonomy" id="109634"/>
    <lineage>
        <taxon>Eukaryota</taxon>
        <taxon>Fungi</taxon>
        <taxon>Dikarya</taxon>
        <taxon>Basidiomycota</taxon>
        <taxon>Agaricomycotina</taxon>
        <taxon>Agaricomycetes</taxon>
        <taxon>Agaricomycetidae</taxon>
        <taxon>Agaricales</taxon>
        <taxon>Agaricineae</taxon>
        <taxon>Hymenogastraceae</taxon>
        <taxon>Gymnopilus</taxon>
    </lineage>
</organism>
<dbReference type="PANTHER" id="PTHR43610:SF1">
    <property type="entry name" value="N-ACETYLTRANSFERASE DOMAIN-CONTAINING PROTEIN"/>
    <property type="match status" value="1"/>
</dbReference>
<reference evidence="2" key="1">
    <citation type="submission" date="2020-11" db="EMBL/GenBank/DDBJ databases">
        <authorList>
            <consortium name="DOE Joint Genome Institute"/>
            <person name="Ahrendt S."/>
            <person name="Riley R."/>
            <person name="Andreopoulos W."/>
            <person name="LaButti K."/>
            <person name="Pangilinan J."/>
            <person name="Ruiz-duenas F.J."/>
            <person name="Barrasa J.M."/>
            <person name="Sanchez-Garcia M."/>
            <person name="Camarero S."/>
            <person name="Miyauchi S."/>
            <person name="Serrano A."/>
            <person name="Linde D."/>
            <person name="Babiker R."/>
            <person name="Drula E."/>
            <person name="Ayuso-Fernandez I."/>
            <person name="Pacheco R."/>
            <person name="Padilla G."/>
            <person name="Ferreira P."/>
            <person name="Barriuso J."/>
            <person name="Kellner H."/>
            <person name="Castanera R."/>
            <person name="Alfaro M."/>
            <person name="Ramirez L."/>
            <person name="Pisabarro A.G."/>
            <person name="Kuo A."/>
            <person name="Tritt A."/>
            <person name="Lipzen A."/>
            <person name="He G."/>
            <person name="Yan M."/>
            <person name="Ng V."/>
            <person name="Cullen D."/>
            <person name="Martin F."/>
            <person name="Rosso M.-N."/>
            <person name="Henrissat B."/>
            <person name="Hibbett D."/>
            <person name="Martinez A.T."/>
            <person name="Grigoriev I.V."/>
        </authorList>
    </citation>
    <scope>NUCLEOTIDE SEQUENCE</scope>
    <source>
        <strain evidence="2">AH 44721</strain>
    </source>
</reference>
<dbReference type="PANTHER" id="PTHR43610">
    <property type="entry name" value="BLL6696 PROTEIN"/>
    <property type="match status" value="1"/>
</dbReference>
<dbReference type="Proteomes" id="UP000724874">
    <property type="component" value="Unassembled WGS sequence"/>
</dbReference>
<sequence>MPQHEIVLESPWKRIRLVSPLPSDDEAVALCRTHPVTRRFLRFLPEHMTADEVRIRREARAKNERIIDLYIHYVEKEGTKRFAGMSGYFNIDDDHASCEAGIIVMPDFHGQQFATEVLHVLLQYAFEEKKFHRVTFETGANNEGMRGWLEKVAGARLEADRKEAWKLPDGTFADVKGYAILDWEWRDHVKGRLESRLNSFPIA</sequence>
<dbReference type="PROSITE" id="PS51186">
    <property type="entry name" value="GNAT"/>
    <property type="match status" value="1"/>
</dbReference>
<feature type="domain" description="N-acetyltransferase" evidence="1">
    <location>
        <begin position="13"/>
        <end position="174"/>
    </location>
</feature>
<evidence type="ECO:0000313" key="2">
    <source>
        <dbReference type="EMBL" id="KAF8897053.1"/>
    </source>
</evidence>
<dbReference type="InterPro" id="IPR016181">
    <property type="entry name" value="Acyl_CoA_acyltransferase"/>
</dbReference>
<evidence type="ECO:0000313" key="3">
    <source>
        <dbReference type="Proteomes" id="UP000724874"/>
    </source>
</evidence>
<proteinExistence type="predicted"/>
<gene>
    <name evidence="2" type="ORF">CPB84DRAFT_1781431</name>
</gene>
<dbReference type="Pfam" id="PF13302">
    <property type="entry name" value="Acetyltransf_3"/>
    <property type="match status" value="1"/>
</dbReference>
<dbReference type="InterPro" id="IPR000182">
    <property type="entry name" value="GNAT_dom"/>
</dbReference>
<protein>
    <submittedName>
        <fullName evidence="2">Acyl-CoA N-acyltransferase</fullName>
    </submittedName>
</protein>
<dbReference type="OrthoDB" id="64477at2759"/>
<comment type="caution">
    <text evidence="2">The sequence shown here is derived from an EMBL/GenBank/DDBJ whole genome shotgun (WGS) entry which is preliminary data.</text>
</comment>
<evidence type="ECO:0000259" key="1">
    <source>
        <dbReference type="PROSITE" id="PS51186"/>
    </source>
</evidence>
<dbReference type="AlphaFoldDB" id="A0A9P5TLB8"/>